<evidence type="ECO:0000313" key="14">
    <source>
        <dbReference type="Proteomes" id="UP000648257"/>
    </source>
</evidence>
<dbReference type="HAMAP" id="MF_01497">
    <property type="entry name" value="SrkA_kinase"/>
    <property type="match status" value="1"/>
</dbReference>
<dbReference type="PANTHER" id="PTHR39573">
    <property type="entry name" value="STRESS RESPONSE KINASE A"/>
    <property type="match status" value="1"/>
</dbReference>
<dbReference type="NCBIfam" id="NF008738">
    <property type="entry name" value="PRK11768.1"/>
    <property type="match status" value="1"/>
</dbReference>
<evidence type="ECO:0000313" key="13">
    <source>
        <dbReference type="EMBL" id="MBC3808756.1"/>
    </source>
</evidence>
<gene>
    <name evidence="11" type="primary">srkA</name>
    <name evidence="13" type="ORF">H8K52_15550</name>
</gene>
<feature type="binding site" evidence="11">
    <location>
        <position position="231"/>
    </location>
    <ligand>
        <name>Mg(2+)</name>
        <dbReference type="ChEBI" id="CHEBI:18420"/>
    </ligand>
</feature>
<keyword evidence="10 11" id="KW-0346">Stress response</keyword>
<feature type="active site" evidence="11">
    <location>
        <position position="247"/>
    </location>
</feature>
<evidence type="ECO:0000256" key="5">
    <source>
        <dbReference type="ARBA" id="ARBA00022723"/>
    </source>
</evidence>
<comment type="cofactor">
    <cofactor evidence="11">
        <name>Mg(2+)</name>
        <dbReference type="ChEBI" id="CHEBI:18420"/>
    </cofactor>
</comment>
<dbReference type="SUPFAM" id="SSF56112">
    <property type="entry name" value="Protein kinase-like (PK-like)"/>
    <property type="match status" value="1"/>
</dbReference>
<dbReference type="Gene3D" id="3.30.200.70">
    <property type="match status" value="1"/>
</dbReference>
<evidence type="ECO:0000256" key="4">
    <source>
        <dbReference type="ARBA" id="ARBA00022679"/>
    </source>
</evidence>
<comment type="caution">
    <text evidence="13">The sequence shown here is derived from an EMBL/GenBank/DDBJ whole genome shotgun (WGS) entry which is preliminary data.</text>
</comment>
<comment type="subcellular location">
    <subcellularLocation>
        <location evidence="11">Cytoplasm</location>
    </subcellularLocation>
</comment>
<feature type="domain" description="Aminoglycoside phosphotransferase" evidence="12">
    <location>
        <begin position="57"/>
        <end position="282"/>
    </location>
</feature>
<keyword evidence="1 11" id="KW-0963">Cytoplasm</keyword>
<evidence type="ECO:0000256" key="8">
    <source>
        <dbReference type="ARBA" id="ARBA00022840"/>
    </source>
</evidence>
<dbReference type="GO" id="GO:0004674">
    <property type="term" value="F:protein serine/threonine kinase activity"/>
    <property type="evidence" value="ECO:0007669"/>
    <property type="project" value="UniProtKB-KW"/>
</dbReference>
<comment type="function">
    <text evidence="11">A protein kinase that phosphorylates Ser and Thr residues. Probably acts to suppress the effects of stress linked to accumulation of reactive oxygen species. Probably involved in the extracytoplasmic stress response.</text>
</comment>
<keyword evidence="9 11" id="KW-0460">Magnesium</keyword>
<keyword evidence="6 11" id="KW-0547">Nucleotide-binding</keyword>
<name>A0ABR6X8Q0_9BURK</name>
<evidence type="ECO:0000256" key="2">
    <source>
        <dbReference type="ARBA" id="ARBA00022527"/>
    </source>
</evidence>
<comment type="similarity">
    <text evidence="11">Belongs to the SrkA/RdoA protein kinase family.</text>
</comment>
<sequence length="354" mass="40620">MSSNILTPDHNLFDHKSDGDINRQANPIDFSSLSPDCVFDAMHAQGLHCDGRLLALNSYENRVYQLGMDDAPPVVVKFYRPLRWSDDQIREEHQFVTQLAIAEIPVVPALLDLNGESLREFAGFRFAVFERQGGRAPELDRAGTLEWIGRFLGRIHAVGARESYQSRPAINQQTYGEASLDYVLQHDFIPMDIVHAYEATARMMLSAVSNAYQQAGDVQNLRLHGDCHMGNVLWTDVGAHPGPHFVDFDDSRMGPAMQDLWMLLSGSRHEMQEQLCDILFGYEDFHSFDAAELHLIEALRSLRLLHYSAWLAQRWNDPAFKQAFPWFNTQRYWQDRILEMREQIALMDEAPLRV</sequence>
<proteinExistence type="inferred from homology"/>
<reference evidence="13 14" key="1">
    <citation type="submission" date="2020-08" db="EMBL/GenBank/DDBJ databases">
        <title>Novel species isolated from subtropical streams in China.</title>
        <authorList>
            <person name="Lu H."/>
        </authorList>
    </citation>
    <scope>NUCLEOTIDE SEQUENCE [LARGE SCALE GENOMIC DNA]</scope>
    <source>
        <strain evidence="13 14">KACC 16656</strain>
    </source>
</reference>
<evidence type="ECO:0000256" key="6">
    <source>
        <dbReference type="ARBA" id="ARBA00022741"/>
    </source>
</evidence>
<feature type="site" description="ATP" evidence="11">
    <location>
        <position position="58"/>
    </location>
</feature>
<accession>A0ABR6X8Q0</accession>
<dbReference type="InterPro" id="IPR032882">
    <property type="entry name" value="SrkA/RdoA"/>
</dbReference>
<keyword evidence="7 11" id="KW-0418">Kinase</keyword>
<dbReference type="Gene3D" id="1.20.1270.170">
    <property type="match status" value="1"/>
</dbReference>
<organism evidence="13 14">
    <name type="scientific">Undibacterium seohonense</name>
    <dbReference type="NCBI Taxonomy" id="1344950"/>
    <lineage>
        <taxon>Bacteria</taxon>
        <taxon>Pseudomonadati</taxon>
        <taxon>Pseudomonadota</taxon>
        <taxon>Betaproteobacteria</taxon>
        <taxon>Burkholderiales</taxon>
        <taxon>Oxalobacteraceae</taxon>
        <taxon>Undibacterium</taxon>
    </lineage>
</organism>
<keyword evidence="5 11" id="KW-0479">Metal-binding</keyword>
<dbReference type="Pfam" id="PF01636">
    <property type="entry name" value="APH"/>
    <property type="match status" value="1"/>
</dbReference>
<comment type="catalytic activity">
    <reaction evidence="11">
        <text>L-threonyl-[protein] + ATP = O-phospho-L-threonyl-[protein] + ADP + H(+)</text>
        <dbReference type="Rhea" id="RHEA:46608"/>
        <dbReference type="Rhea" id="RHEA-COMP:11060"/>
        <dbReference type="Rhea" id="RHEA-COMP:11605"/>
        <dbReference type="ChEBI" id="CHEBI:15378"/>
        <dbReference type="ChEBI" id="CHEBI:30013"/>
        <dbReference type="ChEBI" id="CHEBI:30616"/>
        <dbReference type="ChEBI" id="CHEBI:61977"/>
        <dbReference type="ChEBI" id="CHEBI:456216"/>
        <dbReference type="EC" id="2.7.11.1"/>
    </reaction>
</comment>
<keyword evidence="8 11" id="KW-0067">ATP-binding</keyword>
<keyword evidence="2 11" id="KW-0723">Serine/threonine-protein kinase</keyword>
<comment type="catalytic activity">
    <reaction evidence="11">
        <text>L-seryl-[protein] + ATP = O-phospho-L-seryl-[protein] + ADP + H(+)</text>
        <dbReference type="Rhea" id="RHEA:17989"/>
        <dbReference type="Rhea" id="RHEA-COMP:9863"/>
        <dbReference type="Rhea" id="RHEA-COMP:11604"/>
        <dbReference type="ChEBI" id="CHEBI:15378"/>
        <dbReference type="ChEBI" id="CHEBI:29999"/>
        <dbReference type="ChEBI" id="CHEBI:30616"/>
        <dbReference type="ChEBI" id="CHEBI:83421"/>
        <dbReference type="ChEBI" id="CHEBI:456216"/>
        <dbReference type="EC" id="2.7.11.1"/>
    </reaction>
</comment>
<dbReference type="PANTHER" id="PTHR39573:SF1">
    <property type="entry name" value="STRESS RESPONSE KINASE A"/>
    <property type="match status" value="1"/>
</dbReference>
<evidence type="ECO:0000256" key="11">
    <source>
        <dbReference type="HAMAP-Rule" id="MF_01497"/>
    </source>
</evidence>
<dbReference type="EMBL" id="JACOFW010000019">
    <property type="protein sequence ID" value="MBC3808756.1"/>
    <property type="molecule type" value="Genomic_DNA"/>
</dbReference>
<feature type="binding site" evidence="11">
    <location>
        <position position="247"/>
    </location>
    <ligand>
        <name>Mg(2+)</name>
        <dbReference type="ChEBI" id="CHEBI:18420"/>
    </ligand>
</feature>
<dbReference type="RefSeq" id="WP_186923822.1">
    <property type="nucleotide sequence ID" value="NZ_JACOFW010000019.1"/>
</dbReference>
<evidence type="ECO:0000256" key="3">
    <source>
        <dbReference type="ARBA" id="ARBA00022553"/>
    </source>
</evidence>
<dbReference type="Gene3D" id="1.10.510.10">
    <property type="entry name" value="Transferase(Phosphotransferase) domain 1"/>
    <property type="match status" value="1"/>
</dbReference>
<protein>
    <recommendedName>
        <fullName evidence="11">Stress response kinase A</fullName>
        <ecNumber evidence="11">2.7.11.1</ecNumber>
    </recommendedName>
    <alternativeName>
        <fullName evidence="11">Serine/threonine-protein kinase SrkA</fullName>
    </alternativeName>
</protein>
<feature type="active site" description="Proton acceptor" evidence="11">
    <location>
        <position position="226"/>
    </location>
</feature>
<evidence type="ECO:0000256" key="10">
    <source>
        <dbReference type="ARBA" id="ARBA00023016"/>
    </source>
</evidence>
<evidence type="ECO:0000259" key="12">
    <source>
        <dbReference type="Pfam" id="PF01636"/>
    </source>
</evidence>
<dbReference type="Proteomes" id="UP000648257">
    <property type="component" value="Unassembled WGS sequence"/>
</dbReference>
<comment type="subunit">
    <text evidence="11">Monomer.</text>
</comment>
<evidence type="ECO:0000256" key="1">
    <source>
        <dbReference type="ARBA" id="ARBA00022490"/>
    </source>
</evidence>
<keyword evidence="3 11" id="KW-0597">Phosphoprotein</keyword>
<dbReference type="InterPro" id="IPR011009">
    <property type="entry name" value="Kinase-like_dom_sf"/>
</dbReference>
<dbReference type="InterPro" id="IPR002575">
    <property type="entry name" value="Aminoglycoside_PTrfase"/>
</dbReference>
<evidence type="ECO:0000256" key="7">
    <source>
        <dbReference type="ARBA" id="ARBA00022777"/>
    </source>
</evidence>
<keyword evidence="4 11" id="KW-0808">Transferase</keyword>
<keyword evidence="14" id="KW-1185">Reference proteome</keyword>
<evidence type="ECO:0000256" key="9">
    <source>
        <dbReference type="ARBA" id="ARBA00022842"/>
    </source>
</evidence>
<dbReference type="EC" id="2.7.11.1" evidence="11"/>